<comment type="caution">
    <text evidence="1">The sequence shown here is derived from an EMBL/GenBank/DDBJ whole genome shotgun (WGS) entry which is preliminary data.</text>
</comment>
<protein>
    <submittedName>
        <fullName evidence="1">Uncharacterized protein</fullName>
    </submittedName>
</protein>
<evidence type="ECO:0000313" key="1">
    <source>
        <dbReference type="EMBL" id="KAJ9095542.1"/>
    </source>
</evidence>
<reference evidence="1" key="1">
    <citation type="submission" date="2023-04" db="EMBL/GenBank/DDBJ databases">
        <title>Draft Genome sequencing of Naganishia species isolated from polar environments using Oxford Nanopore Technology.</title>
        <authorList>
            <person name="Leo P."/>
            <person name="Venkateswaran K."/>
        </authorList>
    </citation>
    <scope>NUCLEOTIDE SEQUENCE</scope>
    <source>
        <strain evidence="1">MNA-CCFEE 5261</strain>
    </source>
</reference>
<organism evidence="1 2">
    <name type="scientific">Naganishia cerealis</name>
    <dbReference type="NCBI Taxonomy" id="610337"/>
    <lineage>
        <taxon>Eukaryota</taxon>
        <taxon>Fungi</taxon>
        <taxon>Dikarya</taxon>
        <taxon>Basidiomycota</taxon>
        <taxon>Agaricomycotina</taxon>
        <taxon>Tremellomycetes</taxon>
        <taxon>Filobasidiales</taxon>
        <taxon>Filobasidiaceae</taxon>
        <taxon>Naganishia</taxon>
    </lineage>
</organism>
<accession>A0ACC2V8C9</accession>
<dbReference type="Proteomes" id="UP001241377">
    <property type="component" value="Unassembled WGS sequence"/>
</dbReference>
<name>A0ACC2V8C9_9TREE</name>
<keyword evidence="2" id="KW-1185">Reference proteome</keyword>
<proteinExistence type="predicted"/>
<dbReference type="EMBL" id="JASBWR010000100">
    <property type="protein sequence ID" value="KAJ9095542.1"/>
    <property type="molecule type" value="Genomic_DNA"/>
</dbReference>
<evidence type="ECO:0000313" key="2">
    <source>
        <dbReference type="Proteomes" id="UP001241377"/>
    </source>
</evidence>
<sequence>MSTTVFVSGANGFIAQHIIKQLLEKNYKVIGSVRSQQKGEDLIKNFKSSNLSYEIIESLSKEGAFDKALENHPEVEVFLHTASPATFATEDLKNDLLLPAIDGTKNVLKSIKAHGKNVKKVVVTSSIVSIAKVTRGPTGTINEKEWNDITWDEGLQNGLTAYVASKTFAEKAAWEFVETNKPSWTLTTVNPVFVFGPQAFDSSVKGGMNLTSEILLSLLRLKPEDPLPETDGYFADVRDVARAHIAAFESPDAAGQRLLVNSEEFNFRKILDIINKKFPQLNVVKGSSEKVKLPYVLDSSASRKIIGDKFIDLETSVYDCVKQYVDNN</sequence>
<gene>
    <name evidence="1" type="ORF">QFC19_007524</name>
</gene>